<dbReference type="InterPro" id="IPR049945">
    <property type="entry name" value="AAA_22"/>
</dbReference>
<organism evidence="2 3">
    <name type="scientific">Zemynaea arenosa</name>
    <dbReference type="NCBI Taxonomy" id="2561931"/>
    <lineage>
        <taxon>Bacteria</taxon>
        <taxon>Pseudomonadati</taxon>
        <taxon>Pseudomonadota</taxon>
        <taxon>Betaproteobacteria</taxon>
        <taxon>Burkholderiales</taxon>
        <taxon>Oxalobacteraceae</taxon>
        <taxon>Telluria group</taxon>
        <taxon>Zemynaea</taxon>
    </lineage>
</organism>
<dbReference type="SUPFAM" id="SSF52540">
    <property type="entry name" value="P-loop containing nucleoside triphosphate hydrolases"/>
    <property type="match status" value="1"/>
</dbReference>
<dbReference type="SMART" id="SM00382">
    <property type="entry name" value="AAA"/>
    <property type="match status" value="1"/>
</dbReference>
<dbReference type="InterPro" id="IPR017466">
    <property type="entry name" value="XrtA-assoc_ATPase-like"/>
</dbReference>
<dbReference type="PANTHER" id="PTHR35894:SF1">
    <property type="entry name" value="PHOSPHORIBULOKINASE _ URIDINE KINASE FAMILY"/>
    <property type="match status" value="1"/>
</dbReference>
<evidence type="ECO:0000259" key="1">
    <source>
        <dbReference type="SMART" id="SM00382"/>
    </source>
</evidence>
<reference evidence="2 3" key="1">
    <citation type="submission" date="2019-03" db="EMBL/GenBank/DDBJ databases">
        <title>Draft Genome Sequence of Massilia arenosa sp. nov., a Novel Massilia Species Isolated from a Sandy-loam Maize Soil.</title>
        <authorList>
            <person name="Raths R."/>
            <person name="Peta V."/>
            <person name="Bucking H."/>
        </authorList>
    </citation>
    <scope>NUCLEOTIDE SEQUENCE [LARGE SCALE GENOMIC DNA]</scope>
    <source>
        <strain evidence="2 3">MC02</strain>
    </source>
</reference>
<dbReference type="PANTHER" id="PTHR35894">
    <property type="entry name" value="GENERAL SECRETION PATHWAY PROTEIN A-RELATED"/>
    <property type="match status" value="1"/>
</dbReference>
<dbReference type="EMBL" id="SPVF01000015">
    <property type="protein sequence ID" value="TFW29682.1"/>
    <property type="molecule type" value="Genomic_DNA"/>
</dbReference>
<dbReference type="InterPro" id="IPR052026">
    <property type="entry name" value="ExeA_AAA_ATPase_DNA-bind"/>
</dbReference>
<dbReference type="Pfam" id="PF13401">
    <property type="entry name" value="AAA_22"/>
    <property type="match status" value="1"/>
</dbReference>
<name>A0A4Y9SSB6_9BURK</name>
<keyword evidence="3" id="KW-1185">Reference proteome</keyword>
<dbReference type="InterPro" id="IPR003593">
    <property type="entry name" value="AAA+_ATPase"/>
</dbReference>
<dbReference type="Proteomes" id="UP000298438">
    <property type="component" value="Unassembled WGS sequence"/>
</dbReference>
<dbReference type="InterPro" id="IPR027417">
    <property type="entry name" value="P-loop_NTPase"/>
</dbReference>
<gene>
    <name evidence="2" type="ORF">E4L96_01340</name>
</gene>
<dbReference type="Gene3D" id="3.40.50.300">
    <property type="entry name" value="P-loop containing nucleotide triphosphate hydrolases"/>
    <property type="match status" value="1"/>
</dbReference>
<proteinExistence type="predicted"/>
<feature type="domain" description="AAA+ ATPase" evidence="1">
    <location>
        <begin position="42"/>
        <end position="205"/>
    </location>
</feature>
<sequence>MYETYYGLSAKPFRLRPDPNFFFGSKGHKRAMAYLEYGLSQGEGFIVITGEVGAGKTTLVRNLFKQLESEQIVAAHVVNTHLNSEDTLRTVVAAFGLPYEDASKTALLTRLEQFLRSCDQQGKRALLVVDEAQNLTPRAVEELRMLSNFQTDDKSLLQTFLLGQPEFRGTLHSASMAQLRQRVIATYHLGPMDAGETRAYIEHRLSTVGWKGDPSFTQGAYDAIHEYTGGIPRKVNTLCDRLLLNGYLEELHAFSEEQVADVIRDIEQEYVVPGKDAAEAAPTLQVAALEPHELAALQAAPEPTVMDERMVRLEKSIVSVLAILKKIVGTNPNSNIPHDHHE</sequence>
<dbReference type="RefSeq" id="WP_135205440.1">
    <property type="nucleotide sequence ID" value="NZ_SPVF01000015.1"/>
</dbReference>
<dbReference type="GO" id="GO:0016887">
    <property type="term" value="F:ATP hydrolysis activity"/>
    <property type="evidence" value="ECO:0007669"/>
    <property type="project" value="InterPro"/>
</dbReference>
<dbReference type="OrthoDB" id="9783370at2"/>
<dbReference type="AlphaFoldDB" id="A0A4Y9SSB6"/>
<evidence type="ECO:0000313" key="2">
    <source>
        <dbReference type="EMBL" id="TFW29682.1"/>
    </source>
</evidence>
<protein>
    <submittedName>
        <fullName evidence="2">DUF2075 domain-containing protein</fullName>
    </submittedName>
</protein>
<comment type="caution">
    <text evidence="2">The sequence shown here is derived from an EMBL/GenBank/DDBJ whole genome shotgun (WGS) entry which is preliminary data.</text>
</comment>
<evidence type="ECO:0000313" key="3">
    <source>
        <dbReference type="Proteomes" id="UP000298438"/>
    </source>
</evidence>
<dbReference type="NCBIfam" id="TIGR03015">
    <property type="entry name" value="pepcterm_ATPase"/>
    <property type="match status" value="1"/>
</dbReference>
<accession>A0A4Y9SSB6</accession>